<dbReference type="RefSeq" id="WP_305009805.1">
    <property type="nucleotide sequence ID" value="NZ_JAUQSX010000001.1"/>
</dbReference>
<sequence length="89" mass="8876">MKDISSSLSCPRPHAGDTTSLTRRLGFVVLFGLGVLASPSAGAQPTSGGPGPGTPPPAASDVPLDGGASLLLAGGLGYALRRLRRARKP</sequence>
<proteinExistence type="predicted"/>
<dbReference type="Proteomes" id="UP001167796">
    <property type="component" value="Unassembled WGS sequence"/>
</dbReference>
<keyword evidence="2" id="KW-0812">Transmembrane</keyword>
<organism evidence="3 4">
    <name type="scientific">Hymenobacter mellowenesis</name>
    <dbReference type="NCBI Taxonomy" id="3063995"/>
    <lineage>
        <taxon>Bacteria</taxon>
        <taxon>Pseudomonadati</taxon>
        <taxon>Bacteroidota</taxon>
        <taxon>Cytophagia</taxon>
        <taxon>Cytophagales</taxon>
        <taxon>Hymenobacteraceae</taxon>
        <taxon>Hymenobacter</taxon>
    </lineage>
</organism>
<dbReference type="EMBL" id="JAUQSX010000001">
    <property type="protein sequence ID" value="MDO7845127.1"/>
    <property type="molecule type" value="Genomic_DNA"/>
</dbReference>
<evidence type="ECO:0008006" key="5">
    <source>
        <dbReference type="Google" id="ProtNLM"/>
    </source>
</evidence>
<reference evidence="3" key="1">
    <citation type="submission" date="2023-07" db="EMBL/GenBank/DDBJ databases">
        <authorList>
            <person name="Kim M.K."/>
        </authorList>
    </citation>
    <scope>NUCLEOTIDE SEQUENCE</scope>
    <source>
        <strain evidence="3">M29</strain>
    </source>
</reference>
<keyword evidence="2" id="KW-1133">Transmembrane helix</keyword>
<evidence type="ECO:0000313" key="4">
    <source>
        <dbReference type="Proteomes" id="UP001167796"/>
    </source>
</evidence>
<evidence type="ECO:0000256" key="1">
    <source>
        <dbReference type="SAM" id="MobiDB-lite"/>
    </source>
</evidence>
<dbReference type="NCBIfam" id="NF046080">
    <property type="entry name" value="PID_CTERM"/>
    <property type="match status" value="1"/>
</dbReference>
<evidence type="ECO:0000256" key="2">
    <source>
        <dbReference type="SAM" id="Phobius"/>
    </source>
</evidence>
<dbReference type="InterPro" id="IPR058207">
    <property type="entry name" value="PID_CTERM"/>
</dbReference>
<gene>
    <name evidence="3" type="ORF">Q5H92_02075</name>
</gene>
<name>A0ABT9A5K7_9BACT</name>
<feature type="transmembrane region" description="Helical" evidence="2">
    <location>
        <begin position="62"/>
        <end position="80"/>
    </location>
</feature>
<evidence type="ECO:0000313" key="3">
    <source>
        <dbReference type="EMBL" id="MDO7845127.1"/>
    </source>
</evidence>
<comment type="caution">
    <text evidence="3">The sequence shown here is derived from an EMBL/GenBank/DDBJ whole genome shotgun (WGS) entry which is preliminary data.</text>
</comment>
<keyword evidence="4" id="KW-1185">Reference proteome</keyword>
<accession>A0ABT9A5K7</accession>
<protein>
    <recommendedName>
        <fullName evidence="5">VPDSG-CTERM protein sorting domain-containing protein</fullName>
    </recommendedName>
</protein>
<keyword evidence="2" id="KW-0472">Membrane</keyword>
<feature type="region of interest" description="Disordered" evidence="1">
    <location>
        <begin position="40"/>
        <end position="65"/>
    </location>
</feature>